<dbReference type="RefSeq" id="WP_074816847.1">
    <property type="nucleotide sequence ID" value="NZ_FOJX01000011.1"/>
</dbReference>
<gene>
    <name evidence="1" type="ORF">SAMN05216587_111101</name>
</gene>
<reference evidence="1 2" key="1">
    <citation type="submission" date="2016-10" db="EMBL/GenBank/DDBJ databases">
        <authorList>
            <person name="de Groot N.N."/>
        </authorList>
    </citation>
    <scope>NUCLEOTIDE SEQUENCE [LARGE SCALE GENOMIC DNA]</scope>
    <source>
        <strain evidence="1 2">L14</strain>
    </source>
</reference>
<sequence>MLINRIPMEILPAGATTVQPSGDKGLSAVAVALLYHSGEIPAVNIPKGTKKLRSYIFNDCWPSSDLVVTVPEGVTEVHSKAFCNCQLGSVEFPSTVTALPVDCFRDTSPGKIIFHAPKDSITGYPWGADNEPEVEWRG</sequence>
<proteinExistence type="predicted"/>
<dbReference type="Pfam" id="PF13306">
    <property type="entry name" value="LRR_5"/>
    <property type="match status" value="1"/>
</dbReference>
<name>A0A1I0YDF5_SELRU</name>
<dbReference type="EMBL" id="FOJX01000011">
    <property type="protein sequence ID" value="SFB10816.1"/>
    <property type="molecule type" value="Genomic_DNA"/>
</dbReference>
<accession>A0A1I0YDF5</accession>
<organism evidence="1 2">
    <name type="scientific">Selenomonas ruminantium</name>
    <dbReference type="NCBI Taxonomy" id="971"/>
    <lineage>
        <taxon>Bacteria</taxon>
        <taxon>Bacillati</taxon>
        <taxon>Bacillota</taxon>
        <taxon>Negativicutes</taxon>
        <taxon>Selenomonadales</taxon>
        <taxon>Selenomonadaceae</taxon>
        <taxon>Selenomonas</taxon>
    </lineage>
</organism>
<evidence type="ECO:0000313" key="1">
    <source>
        <dbReference type="EMBL" id="SFB10816.1"/>
    </source>
</evidence>
<dbReference type="AlphaFoldDB" id="A0A1I0YDF5"/>
<dbReference type="Gene3D" id="3.80.10.10">
    <property type="entry name" value="Ribonuclease Inhibitor"/>
    <property type="match status" value="1"/>
</dbReference>
<dbReference type="Proteomes" id="UP000183843">
    <property type="component" value="Unassembled WGS sequence"/>
</dbReference>
<dbReference type="InterPro" id="IPR032675">
    <property type="entry name" value="LRR_dom_sf"/>
</dbReference>
<protein>
    <submittedName>
        <fullName evidence="1">Leucine rich repeat-containing protein</fullName>
    </submittedName>
</protein>
<dbReference type="InterPro" id="IPR026906">
    <property type="entry name" value="LRR_5"/>
</dbReference>
<evidence type="ECO:0000313" key="2">
    <source>
        <dbReference type="Proteomes" id="UP000183843"/>
    </source>
</evidence>